<feature type="transmembrane region" description="Helical" evidence="4">
    <location>
        <begin position="38"/>
        <end position="60"/>
    </location>
</feature>
<feature type="transmembrane region" description="Helical" evidence="4">
    <location>
        <begin position="66"/>
        <end position="86"/>
    </location>
</feature>
<gene>
    <name evidence="6" type="ORF">AWE51_02720</name>
</gene>
<dbReference type="Gene3D" id="1.10.10.60">
    <property type="entry name" value="Homeodomain-like"/>
    <property type="match status" value="2"/>
</dbReference>
<feature type="transmembrane region" description="Helical" evidence="4">
    <location>
        <begin position="192"/>
        <end position="212"/>
    </location>
</feature>
<protein>
    <recommendedName>
        <fullName evidence="5">HTH araC/xylS-type domain-containing protein</fullName>
    </recommendedName>
</protein>
<keyword evidence="7" id="KW-1185">Reference proteome</keyword>
<organism evidence="6 7">
    <name type="scientific">Aquimarina aggregata</name>
    <dbReference type="NCBI Taxonomy" id="1642818"/>
    <lineage>
        <taxon>Bacteria</taxon>
        <taxon>Pseudomonadati</taxon>
        <taxon>Bacteroidota</taxon>
        <taxon>Flavobacteriia</taxon>
        <taxon>Flavobacteriales</taxon>
        <taxon>Flavobacteriaceae</taxon>
        <taxon>Aquimarina</taxon>
    </lineage>
</organism>
<evidence type="ECO:0000256" key="2">
    <source>
        <dbReference type="ARBA" id="ARBA00023125"/>
    </source>
</evidence>
<dbReference type="PANTHER" id="PTHR43280:SF29">
    <property type="entry name" value="ARAC-FAMILY TRANSCRIPTIONAL REGULATOR"/>
    <property type="match status" value="1"/>
</dbReference>
<evidence type="ECO:0000259" key="5">
    <source>
        <dbReference type="PROSITE" id="PS01124"/>
    </source>
</evidence>
<keyword evidence="2" id="KW-0238">DNA-binding</keyword>
<sequence length="348" mass="40542">MDLEQQLLFLFSALGAFNGFFLSIYFAFFSKKKLISNYFLAALLLMLSIRIIKSVFFYFNPNLSEVFIQIGLSACVLIGPFLYLYSTAIVQHNKINSSWMFHVIPAILIVTILGLVYPYWSYKRLWSGTIVRLIYLQWLIYIVITGICLKDVLKKLVSKNVKIKDLEIWMISIFVGVTIIWIGYNIGSYTSYIVGAFSFSFVFYLLVLFWVFRRKKNFLFFEEHIKYANKKIHNSEAESLQKRLDDIIVEKELFKNSNLKLNDVAGQLNIVPHYLSQFLNDNLNKSFSVFINEYRIEEAKRLLLNPNNKYTTEAIGYECGFNSKSTFFTTFKKITGVTPTKFKNNANP</sequence>
<dbReference type="OrthoDB" id="6283866at2"/>
<keyword evidence="4" id="KW-0472">Membrane</keyword>
<dbReference type="SUPFAM" id="SSF46689">
    <property type="entry name" value="Homeodomain-like"/>
    <property type="match status" value="1"/>
</dbReference>
<dbReference type="Pfam" id="PF12833">
    <property type="entry name" value="HTH_18"/>
    <property type="match status" value="1"/>
</dbReference>
<accession>A0A163CFV7</accession>
<dbReference type="EMBL" id="LQRT01000002">
    <property type="protein sequence ID" value="KZS42371.1"/>
    <property type="molecule type" value="Genomic_DNA"/>
</dbReference>
<feature type="transmembrane region" description="Helical" evidence="4">
    <location>
        <begin position="168"/>
        <end position="186"/>
    </location>
</feature>
<keyword evidence="4" id="KW-0812">Transmembrane</keyword>
<comment type="caution">
    <text evidence="6">The sequence shown here is derived from an EMBL/GenBank/DDBJ whole genome shotgun (WGS) entry which is preliminary data.</text>
</comment>
<feature type="transmembrane region" description="Helical" evidence="4">
    <location>
        <begin position="98"/>
        <end position="120"/>
    </location>
</feature>
<evidence type="ECO:0000256" key="4">
    <source>
        <dbReference type="SAM" id="Phobius"/>
    </source>
</evidence>
<dbReference type="PANTHER" id="PTHR43280">
    <property type="entry name" value="ARAC-FAMILY TRANSCRIPTIONAL REGULATOR"/>
    <property type="match status" value="1"/>
</dbReference>
<dbReference type="InterPro" id="IPR009057">
    <property type="entry name" value="Homeodomain-like_sf"/>
</dbReference>
<dbReference type="RefSeq" id="WP_066309981.1">
    <property type="nucleotide sequence ID" value="NZ_LQRT01000002.1"/>
</dbReference>
<dbReference type="GO" id="GO:0043565">
    <property type="term" value="F:sequence-specific DNA binding"/>
    <property type="evidence" value="ECO:0007669"/>
    <property type="project" value="InterPro"/>
</dbReference>
<name>A0A163CFV7_9FLAO</name>
<feature type="domain" description="HTH araC/xylS-type" evidence="5">
    <location>
        <begin position="238"/>
        <end position="345"/>
    </location>
</feature>
<proteinExistence type="predicted"/>
<keyword evidence="4" id="KW-1133">Transmembrane helix</keyword>
<dbReference type="PROSITE" id="PS01124">
    <property type="entry name" value="HTH_ARAC_FAMILY_2"/>
    <property type="match status" value="1"/>
</dbReference>
<evidence type="ECO:0000256" key="1">
    <source>
        <dbReference type="ARBA" id="ARBA00023015"/>
    </source>
</evidence>
<dbReference type="GO" id="GO:0003700">
    <property type="term" value="F:DNA-binding transcription factor activity"/>
    <property type="evidence" value="ECO:0007669"/>
    <property type="project" value="InterPro"/>
</dbReference>
<feature type="transmembrane region" description="Helical" evidence="4">
    <location>
        <begin position="6"/>
        <end position="26"/>
    </location>
</feature>
<keyword evidence="3" id="KW-0804">Transcription</keyword>
<dbReference type="AlphaFoldDB" id="A0A163CFV7"/>
<keyword evidence="1" id="KW-0805">Transcription regulation</keyword>
<dbReference type="InterPro" id="IPR018060">
    <property type="entry name" value="HTH_AraC"/>
</dbReference>
<dbReference type="STRING" id="1642818.AWE51_02720"/>
<evidence type="ECO:0000313" key="7">
    <source>
        <dbReference type="Proteomes" id="UP000076715"/>
    </source>
</evidence>
<dbReference type="Proteomes" id="UP000076715">
    <property type="component" value="Unassembled WGS sequence"/>
</dbReference>
<reference evidence="6 7" key="1">
    <citation type="submission" date="2016-01" db="EMBL/GenBank/DDBJ databases">
        <title>The draft genome sequence of Aquimarina sp. RZW4-3-2.</title>
        <authorList>
            <person name="Wang Y."/>
        </authorList>
    </citation>
    <scope>NUCLEOTIDE SEQUENCE [LARGE SCALE GENOMIC DNA]</scope>
    <source>
        <strain evidence="6 7">RZW4-3-2</strain>
    </source>
</reference>
<evidence type="ECO:0000313" key="6">
    <source>
        <dbReference type="EMBL" id="KZS42371.1"/>
    </source>
</evidence>
<feature type="transmembrane region" description="Helical" evidence="4">
    <location>
        <begin position="126"/>
        <end position="147"/>
    </location>
</feature>
<evidence type="ECO:0000256" key="3">
    <source>
        <dbReference type="ARBA" id="ARBA00023163"/>
    </source>
</evidence>
<dbReference type="SMART" id="SM00342">
    <property type="entry name" value="HTH_ARAC"/>
    <property type="match status" value="1"/>
</dbReference>